<feature type="transmembrane region" description="Helical" evidence="1">
    <location>
        <begin position="201"/>
        <end position="220"/>
    </location>
</feature>
<keyword evidence="1" id="KW-1133">Transmembrane helix</keyword>
<dbReference type="PROSITE" id="PS51257">
    <property type="entry name" value="PROKAR_LIPOPROTEIN"/>
    <property type="match status" value="1"/>
</dbReference>
<dbReference type="Proteomes" id="UP000481033">
    <property type="component" value="Unassembled WGS sequence"/>
</dbReference>
<comment type="caution">
    <text evidence="2">The sequence shown here is derived from an EMBL/GenBank/DDBJ whole genome shotgun (WGS) entry which is preliminary data.</text>
</comment>
<proteinExistence type="predicted"/>
<dbReference type="EMBL" id="QXHD01000004">
    <property type="protein sequence ID" value="NEZ57828.1"/>
    <property type="molecule type" value="Genomic_DNA"/>
</dbReference>
<organism evidence="2 3">
    <name type="scientific">Adonisia turfae CCMR0081</name>
    <dbReference type="NCBI Taxonomy" id="2292702"/>
    <lineage>
        <taxon>Bacteria</taxon>
        <taxon>Bacillati</taxon>
        <taxon>Cyanobacteriota</taxon>
        <taxon>Adonisia</taxon>
        <taxon>Adonisia turfae</taxon>
    </lineage>
</organism>
<gene>
    <name evidence="2" type="ORF">DXZ20_19700</name>
</gene>
<evidence type="ECO:0000256" key="1">
    <source>
        <dbReference type="SAM" id="Phobius"/>
    </source>
</evidence>
<feature type="transmembrane region" description="Helical" evidence="1">
    <location>
        <begin position="12"/>
        <end position="34"/>
    </location>
</feature>
<accession>A0A6M0RNG9</accession>
<keyword evidence="3" id="KW-1185">Reference proteome</keyword>
<evidence type="ECO:0000313" key="3">
    <source>
        <dbReference type="Proteomes" id="UP000481033"/>
    </source>
</evidence>
<name>A0A6M0RNG9_9CYAN</name>
<keyword evidence="1" id="KW-0812">Transmembrane</keyword>
<protein>
    <submittedName>
        <fullName evidence="2">Uncharacterized protein</fullName>
    </submittedName>
</protein>
<feature type="transmembrane region" description="Helical" evidence="1">
    <location>
        <begin position="83"/>
        <end position="101"/>
    </location>
</feature>
<reference evidence="2 3" key="1">
    <citation type="journal article" date="2020" name="Microb. Ecol.">
        <title>Ecogenomics of the Marine Benthic Filamentous Cyanobacterium Adonisia.</title>
        <authorList>
            <person name="Walter J.M."/>
            <person name="Coutinho F.H."/>
            <person name="Leomil L."/>
            <person name="Hargreaves P.I."/>
            <person name="Campeao M.E."/>
            <person name="Vieira V.V."/>
            <person name="Silva B.S."/>
            <person name="Fistarol G.O."/>
            <person name="Salomon P.S."/>
            <person name="Sawabe T."/>
            <person name="Mino S."/>
            <person name="Hosokawa M."/>
            <person name="Miyashita H."/>
            <person name="Maruyama F."/>
            <person name="van Verk M.C."/>
            <person name="Dutilh B.E."/>
            <person name="Thompson C.C."/>
            <person name="Thompson F.L."/>
        </authorList>
    </citation>
    <scope>NUCLEOTIDE SEQUENCE [LARGE SCALE GENOMIC DNA]</scope>
    <source>
        <strain evidence="2 3">CCMR0081</strain>
    </source>
</reference>
<evidence type="ECO:0000313" key="2">
    <source>
        <dbReference type="EMBL" id="NEZ57828.1"/>
    </source>
</evidence>
<sequence>MQVKSRPRHIGIYFLLGILACVLAIVSKLAIVWSVDSYVYSLPIVGGVLASLEIAELASPILLALLGVTLGALTYYLPTASNLNLRLVLLGITLPLVLMLGHRVRYNAWVRQVANQESLSITHAQQLTDDFLRRETAKSGNVGFYWYTATRATPPTRLDNLENPNDTSPLQTQLTDLGQQQTGLLRLAFDIYNWLFNNAGWGIRVAYAVLSGFMGLSYFYRGQLWANRQRRQ</sequence>
<dbReference type="RefSeq" id="WP_250565840.1">
    <property type="nucleotide sequence ID" value="NZ_QXHD01000004.1"/>
</dbReference>
<feature type="transmembrane region" description="Helical" evidence="1">
    <location>
        <begin position="54"/>
        <end position="76"/>
    </location>
</feature>
<keyword evidence="1" id="KW-0472">Membrane</keyword>
<dbReference type="AlphaFoldDB" id="A0A6M0RNG9"/>